<reference evidence="2 3" key="1">
    <citation type="journal article" date="2019" name="Int. J. Syst. Evol. Microbiol.">
        <title>The Global Catalogue of Microorganisms (GCM) 10K type strain sequencing project: providing services to taxonomists for standard genome sequencing and annotation.</title>
        <authorList>
            <consortium name="The Broad Institute Genomics Platform"/>
            <consortium name="The Broad Institute Genome Sequencing Center for Infectious Disease"/>
            <person name="Wu L."/>
            <person name="Ma J."/>
        </authorList>
    </citation>
    <scope>NUCLEOTIDE SEQUENCE [LARGE SCALE GENOMIC DNA]</scope>
    <source>
        <strain evidence="2 3">JCM 14901</strain>
    </source>
</reference>
<feature type="transmembrane region" description="Helical" evidence="1">
    <location>
        <begin position="50"/>
        <end position="71"/>
    </location>
</feature>
<keyword evidence="1" id="KW-0812">Transmembrane</keyword>
<dbReference type="Proteomes" id="UP001499933">
    <property type="component" value="Unassembled WGS sequence"/>
</dbReference>
<keyword evidence="3" id="KW-1185">Reference proteome</keyword>
<dbReference type="RefSeq" id="WP_344097422.1">
    <property type="nucleotide sequence ID" value="NZ_BAAAOG010000012.1"/>
</dbReference>
<feature type="transmembrane region" description="Helical" evidence="1">
    <location>
        <begin position="100"/>
        <end position="119"/>
    </location>
</feature>
<sequence>MTVKRFVALDMHGGHGSRRRQRIITAEFILGALVGVGFAVWLLSRPTQPFGALVSCWILGIALNYVPLAILASRLSIGDGVADELSDADIPREARRAGVYQLWILVPLAIVGMAAAQGVQRNA</sequence>
<comment type="caution">
    <text evidence="2">The sequence shown here is derived from an EMBL/GenBank/DDBJ whole genome shotgun (WGS) entry which is preliminary data.</text>
</comment>
<evidence type="ECO:0000313" key="3">
    <source>
        <dbReference type="Proteomes" id="UP001499933"/>
    </source>
</evidence>
<protein>
    <submittedName>
        <fullName evidence="2">Uncharacterized protein</fullName>
    </submittedName>
</protein>
<organism evidence="2 3">
    <name type="scientific">Microbacterium deminutum</name>
    <dbReference type="NCBI Taxonomy" id="344164"/>
    <lineage>
        <taxon>Bacteria</taxon>
        <taxon>Bacillati</taxon>
        <taxon>Actinomycetota</taxon>
        <taxon>Actinomycetes</taxon>
        <taxon>Micrococcales</taxon>
        <taxon>Microbacteriaceae</taxon>
        <taxon>Microbacterium</taxon>
    </lineage>
</organism>
<evidence type="ECO:0000256" key="1">
    <source>
        <dbReference type="SAM" id="Phobius"/>
    </source>
</evidence>
<gene>
    <name evidence="2" type="ORF">GCM10009776_36340</name>
</gene>
<dbReference type="EMBL" id="BAAAOG010000012">
    <property type="protein sequence ID" value="GAA1969986.1"/>
    <property type="molecule type" value="Genomic_DNA"/>
</dbReference>
<proteinExistence type="predicted"/>
<name>A0ABN2RJC2_9MICO</name>
<evidence type="ECO:0000313" key="2">
    <source>
        <dbReference type="EMBL" id="GAA1969986.1"/>
    </source>
</evidence>
<accession>A0ABN2RJC2</accession>
<feature type="transmembrane region" description="Helical" evidence="1">
    <location>
        <begin position="23"/>
        <end position="44"/>
    </location>
</feature>
<keyword evidence="1" id="KW-0472">Membrane</keyword>
<keyword evidence="1" id="KW-1133">Transmembrane helix</keyword>